<protein>
    <submittedName>
        <fullName evidence="1">Uncharacterized protein</fullName>
    </submittedName>
</protein>
<name>A0A425C558_9STRA</name>
<dbReference type="Gene3D" id="3.40.720.10">
    <property type="entry name" value="Alkaline Phosphatase, subunit A"/>
    <property type="match status" value="1"/>
</dbReference>
<dbReference type="SUPFAM" id="SSF53649">
    <property type="entry name" value="Alkaline phosphatase-like"/>
    <property type="match status" value="1"/>
</dbReference>
<dbReference type="InterPro" id="IPR017850">
    <property type="entry name" value="Alkaline_phosphatase_core_sf"/>
</dbReference>
<gene>
    <name evidence="1" type="ORF">DD237_002823</name>
</gene>
<dbReference type="VEuPathDB" id="FungiDB:DD237_002823"/>
<reference evidence="1 2" key="1">
    <citation type="submission" date="2018-06" db="EMBL/GenBank/DDBJ databases">
        <title>Comparative genomics of downy mildews reveals potential adaptations to biotrophy.</title>
        <authorList>
            <person name="Fletcher K."/>
            <person name="Klosterman S.J."/>
            <person name="Derevnina L."/>
            <person name="Martin F."/>
            <person name="Koike S."/>
            <person name="Reyes Chin-Wo S."/>
            <person name="Mou B."/>
            <person name="Michelmore R."/>
        </authorList>
    </citation>
    <scope>NUCLEOTIDE SEQUENCE [LARGE SCALE GENOMIC DNA]</scope>
    <source>
        <strain evidence="1 2">R13</strain>
    </source>
</reference>
<dbReference type="AlphaFoldDB" id="A0A425C558"/>
<accession>A0A425C558</accession>
<organism evidence="1 2">
    <name type="scientific">Peronospora effusa</name>
    <dbReference type="NCBI Taxonomy" id="542832"/>
    <lineage>
        <taxon>Eukaryota</taxon>
        <taxon>Sar</taxon>
        <taxon>Stramenopiles</taxon>
        <taxon>Oomycota</taxon>
        <taxon>Peronosporomycetes</taxon>
        <taxon>Peronosporales</taxon>
        <taxon>Peronosporaceae</taxon>
        <taxon>Peronospora</taxon>
    </lineage>
</organism>
<sequence length="146" mass="16006">MIVTCRVASATPASFASHMIYRDSEGNIAAQYVADKNRDFFLGGGKRYFSKSLLEDRKANGYSLLSNYQELLDCEEARLLCDDERLTRGHAGYANDPGTVAKEANAFKESVAVVLDTAYRVKRLKPASNTVCCPTTLAVSASKRNP</sequence>
<comment type="caution">
    <text evidence="1">The sequence shown here is derived from an EMBL/GenBank/DDBJ whole genome shotgun (WGS) entry which is preliminary data.</text>
</comment>
<evidence type="ECO:0000313" key="1">
    <source>
        <dbReference type="EMBL" id="RQM12182.1"/>
    </source>
</evidence>
<dbReference type="OrthoDB" id="7392499at2759"/>
<evidence type="ECO:0000313" key="2">
    <source>
        <dbReference type="Proteomes" id="UP000286097"/>
    </source>
</evidence>
<proteinExistence type="predicted"/>
<dbReference type="EMBL" id="QKXF01000354">
    <property type="protein sequence ID" value="RQM12182.1"/>
    <property type="molecule type" value="Genomic_DNA"/>
</dbReference>
<dbReference type="Proteomes" id="UP000286097">
    <property type="component" value="Unassembled WGS sequence"/>
</dbReference>